<comment type="similarity">
    <text evidence="1">In the N-terminal section; belongs to the MIP18 family.</text>
</comment>
<dbReference type="PANTHER" id="PTHR42961">
    <property type="entry name" value="IRON-SULFUR PROTEIN NUBPL"/>
    <property type="match status" value="1"/>
</dbReference>
<keyword evidence="12" id="KW-1185">Reference proteome</keyword>
<evidence type="ECO:0000256" key="6">
    <source>
        <dbReference type="ARBA" id="ARBA00023004"/>
    </source>
</evidence>
<dbReference type="Gene3D" id="3.30.300.130">
    <property type="entry name" value="Fe-S cluster assembly (FSCA)"/>
    <property type="match status" value="1"/>
</dbReference>
<evidence type="ECO:0000259" key="10">
    <source>
        <dbReference type="Pfam" id="PF01883"/>
    </source>
</evidence>
<sequence>MTATKTQFEAALAALVDPVTGTDYVTSKMLKSLTVDDEGNVEASIELGYPARRRAQAVGERVGEALKAAGAAGVTVNVTQNIIAHKVQGTLRVMPGVKNIIAVSSGKGGVGKSTVSANLALALAYEGATVGVLDADIYGPSQPTMLGAHGTPVSTDGKTMEPMEAHGLQINSIGFMVGEDEPMIWRGPLAAGALQQMLTQTNWHDLDYLVIDMPPGTGDIQLTLSQSVPITGAVVVTTPQDIALIDAKKGLRMFEKVNVPILGVVENMSVFICPKCGEVEHIFGEGGADRMSADYGVPVLGKLPLSAKIREQADGGCPTVAAEPESKAGEMYRDMAMKVAGAVARLGKDYTAKMPTISVTQK</sequence>
<feature type="domain" description="MIP18 family-like" evidence="10">
    <location>
        <begin position="7"/>
        <end position="78"/>
    </location>
</feature>
<dbReference type="KEGG" id="sutt:SUTMEG_00180"/>
<dbReference type="RefSeq" id="WP_120175799.1">
    <property type="nucleotide sequence ID" value="NZ_AP018786.1"/>
</dbReference>
<dbReference type="GO" id="GO:0046872">
    <property type="term" value="F:metal ion binding"/>
    <property type="evidence" value="ECO:0007669"/>
    <property type="project" value="UniProtKB-KW"/>
</dbReference>
<keyword evidence="7 9" id="KW-0411">Iron-sulfur</keyword>
<dbReference type="InterPro" id="IPR044304">
    <property type="entry name" value="NUBPL-like"/>
</dbReference>
<evidence type="ECO:0000256" key="2">
    <source>
        <dbReference type="ARBA" id="ARBA00008205"/>
    </source>
</evidence>
<dbReference type="HAMAP" id="MF_02040">
    <property type="entry name" value="Mrp_NBP35"/>
    <property type="match status" value="1"/>
</dbReference>
<dbReference type="GO" id="GO:0016887">
    <property type="term" value="F:ATP hydrolysis activity"/>
    <property type="evidence" value="ECO:0007669"/>
    <property type="project" value="UniProtKB-UniRule"/>
</dbReference>
<dbReference type="SUPFAM" id="SSF52540">
    <property type="entry name" value="P-loop containing nucleoside triphosphate hydrolases"/>
    <property type="match status" value="1"/>
</dbReference>
<protein>
    <recommendedName>
        <fullName evidence="9">Iron-sulfur cluster carrier protein</fullName>
    </recommendedName>
</protein>
<dbReference type="Pfam" id="PF01883">
    <property type="entry name" value="FeS_assembly_P"/>
    <property type="match status" value="1"/>
</dbReference>
<reference evidence="11 12" key="1">
    <citation type="journal article" date="2018" name="Int. J. Syst. Evol. Microbiol.">
        <title>Mesosutterella multiformis gen. nov., sp. nov., a member of the family Sutterellaceae and Sutterella megalosphaeroides sp. nov., isolated from human faeces.</title>
        <authorList>
            <person name="Sakamoto M."/>
            <person name="Ikeyama N."/>
            <person name="Kunihiro T."/>
            <person name="Iino T."/>
            <person name="Yuki M."/>
            <person name="Ohkuma M."/>
        </authorList>
    </citation>
    <scope>NUCLEOTIDE SEQUENCE [LARGE SCALE GENOMIC DNA]</scope>
    <source>
        <strain evidence="11 12">6FBBBH3</strain>
    </source>
</reference>
<evidence type="ECO:0000313" key="12">
    <source>
        <dbReference type="Proteomes" id="UP000271003"/>
    </source>
</evidence>
<dbReference type="NCBIfam" id="NF008669">
    <property type="entry name" value="PRK11670.1"/>
    <property type="match status" value="1"/>
</dbReference>
<dbReference type="InterPro" id="IPR019591">
    <property type="entry name" value="Mrp/NBP35_ATP-bd"/>
</dbReference>
<evidence type="ECO:0000256" key="9">
    <source>
        <dbReference type="HAMAP-Rule" id="MF_02040"/>
    </source>
</evidence>
<gene>
    <name evidence="11" type="ORF">SUTMEG_00180</name>
</gene>
<dbReference type="InterPro" id="IPR027417">
    <property type="entry name" value="P-loop_NTPase"/>
</dbReference>
<dbReference type="InterPro" id="IPR002744">
    <property type="entry name" value="MIP18-like"/>
</dbReference>
<dbReference type="Pfam" id="PF10609">
    <property type="entry name" value="ParA"/>
    <property type="match status" value="1"/>
</dbReference>
<organism evidence="11 12">
    <name type="scientific">Sutterella megalosphaeroides</name>
    <dbReference type="NCBI Taxonomy" id="2494234"/>
    <lineage>
        <taxon>Bacteria</taxon>
        <taxon>Pseudomonadati</taxon>
        <taxon>Pseudomonadota</taxon>
        <taxon>Betaproteobacteria</taxon>
        <taxon>Burkholderiales</taxon>
        <taxon>Sutterellaceae</taxon>
        <taxon>Sutterella</taxon>
    </lineage>
</organism>
<dbReference type="Gene3D" id="3.40.50.300">
    <property type="entry name" value="P-loop containing nucleotide triphosphate hydrolases"/>
    <property type="match status" value="1"/>
</dbReference>
<dbReference type="GO" id="GO:0005829">
    <property type="term" value="C:cytosol"/>
    <property type="evidence" value="ECO:0007669"/>
    <property type="project" value="TreeGrafter"/>
</dbReference>
<comment type="subunit">
    <text evidence="9">Homodimer.</text>
</comment>
<feature type="binding site" evidence="9">
    <location>
        <begin position="106"/>
        <end position="113"/>
    </location>
    <ligand>
        <name>ATP</name>
        <dbReference type="ChEBI" id="CHEBI:30616"/>
    </ligand>
</feature>
<comment type="function">
    <text evidence="9">Binds and transfers iron-sulfur (Fe-S) clusters to target apoproteins. Can hydrolyze ATP.</text>
</comment>
<proteinExistence type="inferred from homology"/>
<keyword evidence="6 9" id="KW-0408">Iron</keyword>
<evidence type="ECO:0000256" key="3">
    <source>
        <dbReference type="ARBA" id="ARBA00022723"/>
    </source>
</evidence>
<dbReference type="GO" id="GO:0051539">
    <property type="term" value="F:4 iron, 4 sulfur cluster binding"/>
    <property type="evidence" value="ECO:0007669"/>
    <property type="project" value="TreeGrafter"/>
</dbReference>
<name>A0A2Z6I976_9BURK</name>
<dbReference type="PANTHER" id="PTHR42961:SF2">
    <property type="entry name" value="IRON-SULFUR PROTEIN NUBPL"/>
    <property type="match status" value="1"/>
</dbReference>
<dbReference type="GO" id="GO:0140663">
    <property type="term" value="F:ATP-dependent FeS chaperone activity"/>
    <property type="evidence" value="ECO:0007669"/>
    <property type="project" value="InterPro"/>
</dbReference>
<dbReference type="PROSITE" id="PS01215">
    <property type="entry name" value="MRP"/>
    <property type="match status" value="1"/>
</dbReference>
<dbReference type="InterPro" id="IPR033756">
    <property type="entry name" value="YlxH/NBP35"/>
</dbReference>
<dbReference type="InterPro" id="IPR000808">
    <property type="entry name" value="Mrp-like_CS"/>
</dbReference>
<dbReference type="Proteomes" id="UP000271003">
    <property type="component" value="Chromosome"/>
</dbReference>
<evidence type="ECO:0000256" key="5">
    <source>
        <dbReference type="ARBA" id="ARBA00022840"/>
    </source>
</evidence>
<evidence type="ECO:0000256" key="4">
    <source>
        <dbReference type="ARBA" id="ARBA00022741"/>
    </source>
</evidence>
<dbReference type="FunFam" id="3.40.50.300:FF:000418">
    <property type="entry name" value="Iron-sulfur cluster carrier protein"/>
    <property type="match status" value="1"/>
</dbReference>
<dbReference type="SUPFAM" id="SSF117916">
    <property type="entry name" value="Fe-S cluster assembly (FSCA) domain-like"/>
    <property type="match status" value="1"/>
</dbReference>
<keyword evidence="9" id="KW-0378">Hydrolase</keyword>
<keyword evidence="3 9" id="KW-0479">Metal-binding</keyword>
<dbReference type="InterPro" id="IPR034904">
    <property type="entry name" value="FSCA_dom_sf"/>
</dbReference>
<dbReference type="EMBL" id="AP018786">
    <property type="protein sequence ID" value="BBF22127.1"/>
    <property type="molecule type" value="Genomic_DNA"/>
</dbReference>
<dbReference type="AlphaFoldDB" id="A0A2Z6I976"/>
<keyword evidence="5 9" id="KW-0067">ATP-binding</keyword>
<evidence type="ECO:0000256" key="8">
    <source>
        <dbReference type="ARBA" id="ARBA00024036"/>
    </source>
</evidence>
<dbReference type="CDD" id="cd02037">
    <property type="entry name" value="Mrp_NBP35"/>
    <property type="match status" value="1"/>
</dbReference>
<evidence type="ECO:0000256" key="1">
    <source>
        <dbReference type="ARBA" id="ARBA00007352"/>
    </source>
</evidence>
<dbReference type="OrthoDB" id="9809679at2"/>
<dbReference type="GO" id="GO:0005524">
    <property type="term" value="F:ATP binding"/>
    <property type="evidence" value="ECO:0007669"/>
    <property type="project" value="UniProtKB-UniRule"/>
</dbReference>
<comment type="similarity">
    <text evidence="2">In the C-terminal section; belongs to the Mrp/NBP35 ATP-binding proteins family.</text>
</comment>
<evidence type="ECO:0000313" key="11">
    <source>
        <dbReference type="EMBL" id="BBF22127.1"/>
    </source>
</evidence>
<evidence type="ECO:0000256" key="7">
    <source>
        <dbReference type="ARBA" id="ARBA00023014"/>
    </source>
</evidence>
<accession>A0A2Z6I976</accession>
<dbReference type="GO" id="GO:0016226">
    <property type="term" value="P:iron-sulfur cluster assembly"/>
    <property type="evidence" value="ECO:0007669"/>
    <property type="project" value="InterPro"/>
</dbReference>
<comment type="similarity">
    <text evidence="8 9">Belongs to the Mrp/NBP35 ATP-binding proteins family.</text>
</comment>
<keyword evidence="4 9" id="KW-0547">Nucleotide-binding</keyword>